<keyword evidence="4" id="KW-1185">Reference proteome</keyword>
<dbReference type="Proteomes" id="UP000275024">
    <property type="component" value="Unassembled WGS sequence"/>
</dbReference>
<evidence type="ECO:0000259" key="1">
    <source>
        <dbReference type="Pfam" id="PF04149"/>
    </source>
</evidence>
<evidence type="ECO:0000313" key="2">
    <source>
        <dbReference type="EMBL" id="RKN11060.1"/>
    </source>
</evidence>
<dbReference type="RefSeq" id="WP_120696327.1">
    <property type="nucleotide sequence ID" value="NZ_RBDX01000004.1"/>
</dbReference>
<dbReference type="AlphaFoldDB" id="A0A3A9WE64"/>
<dbReference type="Proteomes" id="UP000268652">
    <property type="component" value="Unassembled WGS sequence"/>
</dbReference>
<comment type="caution">
    <text evidence="2">The sequence shown here is derived from an EMBL/GenBank/DDBJ whole genome shotgun (WGS) entry which is preliminary data.</text>
</comment>
<evidence type="ECO:0000313" key="5">
    <source>
        <dbReference type="Proteomes" id="UP000275024"/>
    </source>
</evidence>
<dbReference type="OrthoDB" id="4570646at2"/>
<sequence>MDVSLVWRKSSHSGADNGDCVEVADGVPGLVPVRDSKAPGGPVLTFTADQWRPFAAALGRSRRLAS</sequence>
<gene>
    <name evidence="3" type="ORF">D7318_08945</name>
    <name evidence="2" type="ORF">D7319_08090</name>
</gene>
<evidence type="ECO:0000313" key="3">
    <source>
        <dbReference type="EMBL" id="RKN25323.1"/>
    </source>
</evidence>
<feature type="domain" description="DUF397" evidence="1">
    <location>
        <begin position="5"/>
        <end position="57"/>
    </location>
</feature>
<dbReference type="EMBL" id="RBDY01000004">
    <property type="protein sequence ID" value="RKN25323.1"/>
    <property type="molecule type" value="Genomic_DNA"/>
</dbReference>
<organism evidence="2 5">
    <name type="scientific">Streptomyces radicis</name>
    <dbReference type="NCBI Taxonomy" id="1750517"/>
    <lineage>
        <taxon>Bacteria</taxon>
        <taxon>Bacillati</taxon>
        <taxon>Actinomycetota</taxon>
        <taxon>Actinomycetes</taxon>
        <taxon>Kitasatosporales</taxon>
        <taxon>Streptomycetaceae</taxon>
        <taxon>Streptomyces</taxon>
    </lineage>
</organism>
<dbReference type="InterPro" id="IPR007278">
    <property type="entry name" value="DUF397"/>
</dbReference>
<dbReference type="EMBL" id="RBDX01000004">
    <property type="protein sequence ID" value="RKN11060.1"/>
    <property type="molecule type" value="Genomic_DNA"/>
</dbReference>
<name>A0A3A9WE64_9ACTN</name>
<accession>A0A3A9WE64</accession>
<evidence type="ECO:0000313" key="4">
    <source>
        <dbReference type="Proteomes" id="UP000268652"/>
    </source>
</evidence>
<reference evidence="4 5" key="1">
    <citation type="submission" date="2018-09" db="EMBL/GenBank/DDBJ databases">
        <title>Streptomyces sp. nov. DS1-2, an endophytic actinomycete isolated from roots of Dendrobium scabrilingue.</title>
        <authorList>
            <person name="Kuncharoen N."/>
            <person name="Kudo T."/>
            <person name="Ohkuma M."/>
            <person name="Yuki M."/>
            <person name="Tanasupawat S."/>
        </authorList>
    </citation>
    <scope>NUCLEOTIDE SEQUENCE [LARGE SCALE GENOMIC DNA]</scope>
    <source>
        <strain evidence="2 5">AZ1-7</strain>
        <strain evidence="3 4">DS1-2</strain>
    </source>
</reference>
<protein>
    <submittedName>
        <fullName evidence="2">DUF397 domain-containing protein</fullName>
    </submittedName>
</protein>
<proteinExistence type="predicted"/>
<dbReference type="Pfam" id="PF04149">
    <property type="entry name" value="DUF397"/>
    <property type="match status" value="1"/>
</dbReference>